<dbReference type="EMBL" id="KB201890">
    <property type="protein sequence ID" value="ESO93862.1"/>
    <property type="molecule type" value="Genomic_DNA"/>
</dbReference>
<evidence type="ECO:0000313" key="1">
    <source>
        <dbReference type="EMBL" id="ESO93862.1"/>
    </source>
</evidence>
<gene>
    <name evidence="1" type="ORF">LOTGIDRAFT_153336</name>
</gene>
<accession>V4AAR8</accession>
<reference evidence="1 2" key="1">
    <citation type="journal article" date="2013" name="Nature">
        <title>Insights into bilaterian evolution from three spiralian genomes.</title>
        <authorList>
            <person name="Simakov O."/>
            <person name="Marletaz F."/>
            <person name="Cho S.J."/>
            <person name="Edsinger-Gonzales E."/>
            <person name="Havlak P."/>
            <person name="Hellsten U."/>
            <person name="Kuo D.H."/>
            <person name="Larsson T."/>
            <person name="Lv J."/>
            <person name="Arendt D."/>
            <person name="Savage R."/>
            <person name="Osoegawa K."/>
            <person name="de Jong P."/>
            <person name="Grimwood J."/>
            <person name="Chapman J.A."/>
            <person name="Shapiro H."/>
            <person name="Aerts A."/>
            <person name="Otillar R.P."/>
            <person name="Terry A.Y."/>
            <person name="Boore J.L."/>
            <person name="Grigoriev I.V."/>
            <person name="Lindberg D.R."/>
            <person name="Seaver E.C."/>
            <person name="Weisblat D.A."/>
            <person name="Putnam N.H."/>
            <person name="Rokhsar D.S."/>
        </authorList>
    </citation>
    <scope>NUCLEOTIDE SEQUENCE [LARGE SCALE GENOMIC DNA]</scope>
</reference>
<dbReference type="KEGG" id="lgi:LOTGIDRAFT_153336"/>
<dbReference type="PANTHER" id="PTHR33845:SF1">
    <property type="entry name" value="C2H2-TYPE DOMAIN-CONTAINING PROTEIN"/>
    <property type="match status" value="1"/>
</dbReference>
<dbReference type="AlphaFoldDB" id="V4AAR8"/>
<dbReference type="Proteomes" id="UP000030746">
    <property type="component" value="Unassembled WGS sequence"/>
</dbReference>
<keyword evidence="2" id="KW-1185">Reference proteome</keyword>
<dbReference type="STRING" id="225164.V4AAR8"/>
<organism evidence="1 2">
    <name type="scientific">Lottia gigantea</name>
    <name type="common">Giant owl limpet</name>
    <dbReference type="NCBI Taxonomy" id="225164"/>
    <lineage>
        <taxon>Eukaryota</taxon>
        <taxon>Metazoa</taxon>
        <taxon>Spiralia</taxon>
        <taxon>Lophotrochozoa</taxon>
        <taxon>Mollusca</taxon>
        <taxon>Gastropoda</taxon>
        <taxon>Patellogastropoda</taxon>
        <taxon>Lottioidea</taxon>
        <taxon>Lottiidae</taxon>
        <taxon>Lottia</taxon>
    </lineage>
</organism>
<dbReference type="CTD" id="20235933"/>
<proteinExistence type="predicted"/>
<dbReference type="OrthoDB" id="10066001at2759"/>
<dbReference type="GeneID" id="20235933"/>
<name>V4AAR8_LOTGI</name>
<dbReference type="RefSeq" id="XP_009055484.1">
    <property type="nucleotide sequence ID" value="XM_009057236.1"/>
</dbReference>
<sequence length="253" mass="28759">MDYNEVFAHSIQRIPASNHCAPLILSVPALAKRQNVTITAYDFSEAQAGKDICDRKIASLKAHIQRYINEDHNVTTASEMFDACRSYNGVRGCYVSVMNIDETVISERVTWTGITTMTNFTYEENGVRVWKAFGIGKGVLHSYDKLLRKNECNVRPMFTVVEYSTPQIYTGAAHRTTETLFSCSEQSKDDWLNSRQIASYFSRLAALQKCGHLDAESNKPATTIDVENNDCNIVEQVVERRRLRRRIISDLDE</sequence>
<dbReference type="HOGENOM" id="CLU_1099555_0_0_1"/>
<protein>
    <submittedName>
        <fullName evidence="1">Uncharacterized protein</fullName>
    </submittedName>
</protein>
<dbReference type="PANTHER" id="PTHR33845">
    <property type="entry name" value="C2H2-TYPE DOMAIN-CONTAINING PROTEIN"/>
    <property type="match status" value="1"/>
</dbReference>
<evidence type="ECO:0000313" key="2">
    <source>
        <dbReference type="Proteomes" id="UP000030746"/>
    </source>
</evidence>